<reference evidence="3 4" key="1">
    <citation type="journal article" date="2020" name="ISME J.">
        <title>Uncovering the hidden diversity of litter-decomposition mechanisms in mushroom-forming fungi.</title>
        <authorList>
            <person name="Floudas D."/>
            <person name="Bentzer J."/>
            <person name="Ahren D."/>
            <person name="Johansson T."/>
            <person name="Persson P."/>
            <person name="Tunlid A."/>
        </authorList>
    </citation>
    <scope>NUCLEOTIDE SEQUENCE [LARGE SCALE GENOMIC DNA]</scope>
    <source>
        <strain evidence="3 4">CBS 101986</strain>
    </source>
</reference>
<name>A0A8H5B2F0_9AGAR</name>
<protein>
    <recommendedName>
        <fullName evidence="2">Nephrocystin 3-like N-terminal domain-containing protein</fullName>
    </recommendedName>
</protein>
<keyword evidence="4" id="KW-1185">Reference proteome</keyword>
<comment type="caution">
    <text evidence="3">The sequence shown here is derived from an EMBL/GenBank/DDBJ whole genome shotgun (WGS) entry which is preliminary data.</text>
</comment>
<feature type="domain" description="Nephrocystin 3-like N-terminal" evidence="2">
    <location>
        <begin position="77"/>
        <end position="233"/>
    </location>
</feature>
<dbReference type="Gene3D" id="3.40.50.300">
    <property type="entry name" value="P-loop containing nucleotide triphosphate hydrolases"/>
    <property type="match status" value="1"/>
</dbReference>
<evidence type="ECO:0000259" key="2">
    <source>
        <dbReference type="Pfam" id="PF24883"/>
    </source>
</evidence>
<dbReference type="Proteomes" id="UP000567179">
    <property type="component" value="Unassembled WGS sequence"/>
</dbReference>
<sequence length="800" mass="92678">MAMISNALITGGAFSQIIHSDQRQTLKSAMDRLQEAVAYKAFHNSGERFDHPKCHPNTRIAVRDKIEKWALRTDPDTRHASMLWLSGAAGAGKSAIAQTVAEDFYSKGLLVASFFFGRSDPTRNHARSLVSTILYQLYPLLPPPEQSRVLATIDRDPLIFTRSLLTQLQTLIVIPLQPLFKKGVWFSIGTPRLIIIDGLDECRDRDMQRNVLLMLSACARQFNLPFIFLLSSRPEHDIQAVFSSRDFLPIRTRLFLDNAYRPDDDIELFLRDQFEECRTIHPFRQTIPPNWPSDDKVKEITRKSSGQFIYASVVAKYVKSSRHRPHHRLDVVLKLRPALRDLPFSELDAFYAHILSGVDDIERVLDVISFHILMWESRIDTIETILQLDAGEIAILLCDLAPLIDLVHGGLKILHASLVDYLLDGARSKEYFIDATKRLPDHVADCFQFLSYGQYEDTLKEPARLAMFYFTRKHLSLDLTEHLYNAIKGFSISRIYNAIINVKSGRDQRSLLVSLVFGFLPALFKFLKRLDSAKCLKLYRYHQSEYDLFLRENLKACLRDDTTSVVFAQVMSYRELPIGAFHEHFGFVKKTNRALVVLQLNDIRNHGRDYLEYLSNFLRDPKRSREFCAGPGLFAQAAKCCLVYLCDHTAFAQKAPPRMSAQLRMRRKHTPWKWHRRVLREDVRGPRVTPWLWLRHPLYLGISETRVLHRKTNDQLYVHSAAVYISDPSEYNDPVVKYRVCSEKYYLALIYLSHFLPRAAKLDELVHMCQRLTFASRFQDFRRESAQAWSNMQKYAARWG</sequence>
<dbReference type="OrthoDB" id="194358at2759"/>
<gene>
    <name evidence="3" type="ORF">D9619_011740</name>
</gene>
<dbReference type="EMBL" id="JAACJJ010000044">
    <property type="protein sequence ID" value="KAF5314467.1"/>
    <property type="molecule type" value="Genomic_DNA"/>
</dbReference>
<dbReference type="PANTHER" id="PTHR10039:SF17">
    <property type="entry name" value="FUNGAL STAND N-TERMINAL GOODBYE DOMAIN-CONTAINING PROTEIN-RELATED"/>
    <property type="match status" value="1"/>
</dbReference>
<accession>A0A8H5B2F0</accession>
<dbReference type="Pfam" id="PF24883">
    <property type="entry name" value="NPHP3_N"/>
    <property type="match status" value="1"/>
</dbReference>
<dbReference type="SUPFAM" id="SSF52540">
    <property type="entry name" value="P-loop containing nucleoside triphosphate hydrolases"/>
    <property type="match status" value="1"/>
</dbReference>
<dbReference type="AlphaFoldDB" id="A0A8H5B2F0"/>
<evidence type="ECO:0000256" key="1">
    <source>
        <dbReference type="ARBA" id="ARBA00022737"/>
    </source>
</evidence>
<evidence type="ECO:0000313" key="3">
    <source>
        <dbReference type="EMBL" id="KAF5314467.1"/>
    </source>
</evidence>
<dbReference type="PANTHER" id="PTHR10039">
    <property type="entry name" value="AMELOGENIN"/>
    <property type="match status" value="1"/>
</dbReference>
<keyword evidence="1" id="KW-0677">Repeat</keyword>
<evidence type="ECO:0000313" key="4">
    <source>
        <dbReference type="Proteomes" id="UP000567179"/>
    </source>
</evidence>
<dbReference type="InterPro" id="IPR056884">
    <property type="entry name" value="NPHP3-like_N"/>
</dbReference>
<organism evidence="3 4">
    <name type="scientific">Psilocybe cf. subviscida</name>
    <dbReference type="NCBI Taxonomy" id="2480587"/>
    <lineage>
        <taxon>Eukaryota</taxon>
        <taxon>Fungi</taxon>
        <taxon>Dikarya</taxon>
        <taxon>Basidiomycota</taxon>
        <taxon>Agaricomycotina</taxon>
        <taxon>Agaricomycetes</taxon>
        <taxon>Agaricomycetidae</taxon>
        <taxon>Agaricales</taxon>
        <taxon>Agaricineae</taxon>
        <taxon>Strophariaceae</taxon>
        <taxon>Psilocybe</taxon>
    </lineage>
</organism>
<proteinExistence type="predicted"/>
<dbReference type="InterPro" id="IPR027417">
    <property type="entry name" value="P-loop_NTPase"/>
</dbReference>